<evidence type="ECO:0000313" key="2">
    <source>
        <dbReference type="Proteomes" id="UP000192660"/>
    </source>
</evidence>
<dbReference type="RefSeq" id="WP_020373694.1">
    <property type="nucleotide sequence ID" value="NZ_FWWY01000001.1"/>
</dbReference>
<dbReference type="OrthoDB" id="3177522at2"/>
<dbReference type="InterPro" id="IPR029045">
    <property type="entry name" value="ClpP/crotonase-like_dom_sf"/>
</dbReference>
<protein>
    <recommendedName>
        <fullName evidence="3">Peptidase family S41</fullName>
    </recommendedName>
</protein>
<sequence>MKELTRSMMTEDLDELVRLLAETHPDPFRHFGGPVSFYDAAHRLLDSLPSTLSSTQFWRLLSPFVARLGDGHTAIYCKQPPDARRWPANFGIVGEGLYVESVRQSEWLPLLGAQLTGIDGVPWSLLLDRQRQLQGSDNFIDTLRRLTKTLSSRPLLAALLDYDQEPSTIQVELKPAYHQAPAIYEWLWNAYDHPLMAPASAVHCPEIGSGGMSWGFVNDDHDITCLRIGELMDYREAFEDWYMSGFWRPIQEAWAQHFPHEPFQKEAVPQLLARIPSACETLDTLFQAAQAYNTSWLIVDLRFATGGHSLLESILRYALYGSRALWNDESGYQVPRYSPLYLKNYHALPEGASLKLGGYDFRDKRAWQNRQHQRLNPITRKQAEKEWEQEIEGIPTLAKWVQAQSTQKKRWSPQVLMVTSAHTYSAGFDVAAMLWRHGARHFGVAPAQAGNCFIDVLHFELPHSQCRGTISYKESWLFPENPEIGTVLSPKFPLTYETLSGYGFDPHAGIRLALEYIQGHRETF</sequence>
<dbReference type="Proteomes" id="UP000192660">
    <property type="component" value="Unassembled WGS sequence"/>
</dbReference>
<evidence type="ECO:0008006" key="3">
    <source>
        <dbReference type="Google" id="ProtNLM"/>
    </source>
</evidence>
<name>A0A1W1WI35_SULTA</name>
<dbReference type="Gene3D" id="3.90.226.10">
    <property type="entry name" value="2-enoyl-CoA Hydratase, Chain A, domain 1"/>
    <property type="match status" value="1"/>
</dbReference>
<dbReference type="AlphaFoldDB" id="A0A1W1WI35"/>
<accession>A0A1W1WI35</accession>
<gene>
    <name evidence="1" type="ORF">SAMN00768000_2529</name>
</gene>
<dbReference type="SUPFAM" id="SSF52096">
    <property type="entry name" value="ClpP/crotonase"/>
    <property type="match status" value="1"/>
</dbReference>
<keyword evidence="2" id="KW-1185">Reference proteome</keyword>
<organism evidence="1 2">
    <name type="scientific">Sulfobacillus thermosulfidooxidans (strain DSM 9293 / VKM B-1269 / AT-1)</name>
    <dbReference type="NCBI Taxonomy" id="929705"/>
    <lineage>
        <taxon>Bacteria</taxon>
        <taxon>Bacillati</taxon>
        <taxon>Bacillota</taxon>
        <taxon>Clostridia</taxon>
        <taxon>Eubacteriales</taxon>
        <taxon>Clostridiales Family XVII. Incertae Sedis</taxon>
        <taxon>Sulfobacillus</taxon>
    </lineage>
</organism>
<dbReference type="EMBL" id="FWWY01000001">
    <property type="protein sequence ID" value="SMC05916.1"/>
    <property type="molecule type" value="Genomic_DNA"/>
</dbReference>
<reference evidence="2" key="1">
    <citation type="submission" date="2017-04" db="EMBL/GenBank/DDBJ databases">
        <authorList>
            <person name="Varghese N."/>
            <person name="Submissions S."/>
        </authorList>
    </citation>
    <scope>NUCLEOTIDE SEQUENCE [LARGE SCALE GENOMIC DNA]</scope>
    <source>
        <strain evidence="2">DSM 9293</strain>
    </source>
</reference>
<evidence type="ECO:0000313" key="1">
    <source>
        <dbReference type="EMBL" id="SMC05916.1"/>
    </source>
</evidence>
<proteinExistence type="predicted"/>
<dbReference type="STRING" id="28034.BFX07_12545"/>